<dbReference type="Proteomes" id="UP000193623">
    <property type="component" value="Unassembled WGS sequence"/>
</dbReference>
<dbReference type="InterPro" id="IPR054170">
    <property type="entry name" value="RlmL_1st"/>
</dbReference>
<gene>
    <name evidence="5" type="primary">rlmL</name>
    <name evidence="5" type="ORF">PSJ8397_01824</name>
</gene>
<protein>
    <submittedName>
        <fullName evidence="5">Ribosomal RNA large subunit methyltransferase L</fullName>
        <ecNumber evidence="5">2.1.1.173</ecNumber>
    </submittedName>
</protein>
<evidence type="ECO:0000259" key="4">
    <source>
        <dbReference type="Pfam" id="PF22020"/>
    </source>
</evidence>
<evidence type="ECO:0000313" key="5">
    <source>
        <dbReference type="EMBL" id="SLN35980.1"/>
    </source>
</evidence>
<dbReference type="Pfam" id="PF01170">
    <property type="entry name" value="UPF0020"/>
    <property type="match status" value="1"/>
</dbReference>
<dbReference type="Gene3D" id="3.30.2130.30">
    <property type="match status" value="1"/>
</dbReference>
<feature type="domain" description="Ribosomal RNA large subunit methyltransferase K/L-like methyltransferase" evidence="3">
    <location>
        <begin position="156"/>
        <end position="339"/>
    </location>
</feature>
<dbReference type="OrthoDB" id="9809404at2"/>
<reference evidence="5 6" key="1">
    <citation type="submission" date="2017-03" db="EMBL/GenBank/DDBJ databases">
        <authorList>
            <person name="Afonso C.L."/>
            <person name="Miller P.J."/>
            <person name="Scott M.A."/>
            <person name="Spackman E."/>
            <person name="Goraichik I."/>
            <person name="Dimitrov K.M."/>
            <person name="Suarez D.L."/>
            <person name="Swayne D.E."/>
        </authorList>
    </citation>
    <scope>NUCLEOTIDE SEQUENCE [LARGE SCALE GENOMIC DNA]</scope>
    <source>
        <strain evidence="5 6">CECT 8397</strain>
    </source>
</reference>
<dbReference type="PANTHER" id="PTHR47313:SF1">
    <property type="entry name" value="RIBOSOMAL RNA LARGE SUBUNIT METHYLTRANSFERASE K_L"/>
    <property type="match status" value="1"/>
</dbReference>
<evidence type="ECO:0000256" key="2">
    <source>
        <dbReference type="ARBA" id="ARBA00022679"/>
    </source>
</evidence>
<dbReference type="EC" id="2.1.1.173" evidence="5"/>
<dbReference type="Pfam" id="PF22020">
    <property type="entry name" value="RlmL_1st"/>
    <property type="match status" value="1"/>
</dbReference>
<name>A0A1Y5SAJ4_9RHOB</name>
<feature type="domain" description="RlmL ferredoxin-like" evidence="4">
    <location>
        <begin position="3"/>
        <end position="57"/>
    </location>
</feature>
<evidence type="ECO:0000259" key="3">
    <source>
        <dbReference type="Pfam" id="PF01170"/>
    </source>
</evidence>
<evidence type="ECO:0000256" key="1">
    <source>
        <dbReference type="ARBA" id="ARBA00022603"/>
    </source>
</evidence>
<dbReference type="InterPro" id="IPR029063">
    <property type="entry name" value="SAM-dependent_MTases_sf"/>
</dbReference>
<proteinExistence type="predicted"/>
<dbReference type="Gene3D" id="3.40.50.150">
    <property type="entry name" value="Vaccinia Virus protein VP39"/>
    <property type="match status" value="1"/>
</dbReference>
<keyword evidence="1 5" id="KW-0489">Methyltransferase</keyword>
<evidence type="ECO:0000313" key="6">
    <source>
        <dbReference type="Proteomes" id="UP000193623"/>
    </source>
</evidence>
<dbReference type="AlphaFoldDB" id="A0A1Y5SAJ4"/>
<dbReference type="GO" id="GO:0070043">
    <property type="term" value="F:rRNA (guanine-N7-)-methyltransferase activity"/>
    <property type="evidence" value="ECO:0007669"/>
    <property type="project" value="TreeGrafter"/>
</dbReference>
<dbReference type="GO" id="GO:0052915">
    <property type="term" value="F:23S rRNA (guanine(2445)-N(2))-methyltransferase activity"/>
    <property type="evidence" value="ECO:0007669"/>
    <property type="project" value="UniProtKB-EC"/>
</dbReference>
<dbReference type="CDD" id="cd11715">
    <property type="entry name" value="THUMP_AdoMetMT"/>
    <property type="match status" value="1"/>
</dbReference>
<sequence>MDIFLITAPGQQDVLASEAREKGFKVTETMPGGVTVQGDWPAVWRANLQLRGATRVLARIANFRALYLSQLEKNVREFDWPGLLPREGFISVEATCHKSKIYHAGAAAERVKTALAAHGYTPVDPGTETSFALKVRIDRDIVTLSLDTSGDSLHKRGHKEAVNKAPMRETMAAMFLRAAGYNGKTPFFDPMCGSGTFVIEAAEIARRLDPGRSRAFAFQQLPNFDADIFTAMHSPDRPSAHTAHGSDRDTGAIQMSQANADRAGVAEVTDFKPNPISAITPPSDTPGLILTNPPYGARIGNKAPLFALYTAFGDRMRSHFQGWRVGLTTTDAGLAKATKLPFKDAGAPVSHGGLKVRLYLTEPL</sequence>
<keyword evidence="6" id="KW-1185">Reference proteome</keyword>
<accession>A0A1Y5SAJ4</accession>
<dbReference type="InterPro" id="IPR000241">
    <property type="entry name" value="RlmKL-like_Mtase"/>
</dbReference>
<keyword evidence="2 5" id="KW-0808">Transferase</keyword>
<dbReference type="RefSeq" id="WP_085864218.1">
    <property type="nucleotide sequence ID" value="NZ_FWFT01000002.1"/>
</dbReference>
<dbReference type="EMBL" id="FWFT01000002">
    <property type="protein sequence ID" value="SLN35980.1"/>
    <property type="molecule type" value="Genomic_DNA"/>
</dbReference>
<dbReference type="InterPro" id="IPR053943">
    <property type="entry name" value="RlmKL-like_Mtase_CS"/>
</dbReference>
<dbReference type="PANTHER" id="PTHR47313">
    <property type="entry name" value="RIBOSOMAL RNA LARGE SUBUNIT METHYLTRANSFERASE K/L"/>
    <property type="match status" value="1"/>
</dbReference>
<dbReference type="PROSITE" id="PS01261">
    <property type="entry name" value="UPF0020"/>
    <property type="match status" value="1"/>
</dbReference>
<dbReference type="SUPFAM" id="SSF53335">
    <property type="entry name" value="S-adenosyl-L-methionine-dependent methyltransferases"/>
    <property type="match status" value="1"/>
</dbReference>
<organism evidence="5 6">
    <name type="scientific">Pseudooctadecabacter jejudonensis</name>
    <dbReference type="NCBI Taxonomy" id="1391910"/>
    <lineage>
        <taxon>Bacteria</taxon>
        <taxon>Pseudomonadati</taxon>
        <taxon>Pseudomonadota</taxon>
        <taxon>Alphaproteobacteria</taxon>
        <taxon>Rhodobacterales</taxon>
        <taxon>Paracoccaceae</taxon>
        <taxon>Pseudooctadecabacter</taxon>
    </lineage>
</organism>